<evidence type="ECO:0000313" key="3">
    <source>
        <dbReference type="EMBL" id="SEN16869.1"/>
    </source>
</evidence>
<dbReference type="InterPro" id="IPR054098">
    <property type="entry name" value="NGO1945-like_C"/>
</dbReference>
<dbReference type="AlphaFoldDB" id="A0A1H8EBI0"/>
<dbReference type="RefSeq" id="WP_090630898.1">
    <property type="nucleotide sequence ID" value="NZ_FOCP01000009.1"/>
</dbReference>
<dbReference type="Gene3D" id="3.90.930.50">
    <property type="match status" value="1"/>
</dbReference>
<dbReference type="EMBL" id="FOCP01000009">
    <property type="protein sequence ID" value="SEN16869.1"/>
    <property type="molecule type" value="Genomic_DNA"/>
</dbReference>
<name>A0A1H8EBI0_9PROT</name>
<dbReference type="InterPro" id="IPR018640">
    <property type="entry name" value="DUF2063"/>
</dbReference>
<protein>
    <submittedName>
        <fullName evidence="3">Uncharacterized protein</fullName>
    </submittedName>
</protein>
<evidence type="ECO:0000313" key="4">
    <source>
        <dbReference type="Proteomes" id="UP000199459"/>
    </source>
</evidence>
<gene>
    <name evidence="3" type="ORF">SAMN05216325_10934</name>
</gene>
<dbReference type="Pfam" id="PF22106">
    <property type="entry name" value="NGO1945_C"/>
    <property type="match status" value="1"/>
</dbReference>
<dbReference type="STRING" id="917.SAMN05216326_10827"/>
<proteinExistence type="predicted"/>
<dbReference type="Gene3D" id="1.10.150.690">
    <property type="entry name" value="DUF2063"/>
    <property type="match status" value="1"/>
</dbReference>
<evidence type="ECO:0000259" key="1">
    <source>
        <dbReference type="Pfam" id="PF09836"/>
    </source>
</evidence>
<dbReference type="OrthoDB" id="4146344at2"/>
<dbReference type="Proteomes" id="UP000199459">
    <property type="component" value="Unassembled WGS sequence"/>
</dbReference>
<feature type="domain" description="Putative DNA-binding" evidence="1">
    <location>
        <begin position="9"/>
        <end position="95"/>
    </location>
</feature>
<feature type="domain" description="NGO1945-like C-terminal" evidence="2">
    <location>
        <begin position="148"/>
        <end position="243"/>
    </location>
</feature>
<accession>A0A1H8EBI0</accession>
<sequence>MPERLVFMQQQYDFAAYIRDPGGHTRPHDIEERRMKIYCDLFYNNVEGFMANTYPVLRSILRDEHWHAIIRDYFANHKSHTPLFPEMPREFLKYLQNERSFNSEDPPFMLELAHYEWVELALSTLEEKIGLKQIDAQGNVLSGIPVVSPLAWLLCYQFPVHKIRPEFQPRTPDEMVTNLIVYRDKDDEIHFIEANPVTARLLKLMIDNECDNGHALLARIAADLQHPKPDLVIQHGHEIMQDFLNRGILLGVRH</sequence>
<dbReference type="Pfam" id="PF09836">
    <property type="entry name" value="DUF2063"/>
    <property type="match status" value="1"/>
</dbReference>
<dbReference type="InterPro" id="IPR044922">
    <property type="entry name" value="DUF2063_N_sf"/>
</dbReference>
<organism evidence="3 4">
    <name type="scientific">Nitrosomonas marina</name>
    <dbReference type="NCBI Taxonomy" id="917"/>
    <lineage>
        <taxon>Bacteria</taxon>
        <taxon>Pseudomonadati</taxon>
        <taxon>Pseudomonadota</taxon>
        <taxon>Betaproteobacteria</taxon>
        <taxon>Nitrosomonadales</taxon>
        <taxon>Nitrosomonadaceae</taxon>
        <taxon>Nitrosomonas</taxon>
    </lineage>
</organism>
<reference evidence="3 4" key="1">
    <citation type="submission" date="2016-10" db="EMBL/GenBank/DDBJ databases">
        <authorList>
            <person name="de Groot N.N."/>
        </authorList>
    </citation>
    <scope>NUCLEOTIDE SEQUENCE [LARGE SCALE GENOMIC DNA]</scope>
    <source>
        <strain evidence="3 4">Nm22</strain>
    </source>
</reference>
<evidence type="ECO:0000259" key="2">
    <source>
        <dbReference type="Pfam" id="PF22106"/>
    </source>
</evidence>